<dbReference type="GO" id="GO:0071949">
    <property type="term" value="F:FAD binding"/>
    <property type="evidence" value="ECO:0007669"/>
    <property type="project" value="InterPro"/>
</dbReference>
<evidence type="ECO:0000259" key="20">
    <source>
        <dbReference type="PROSITE" id="PS51387"/>
    </source>
</evidence>
<evidence type="ECO:0000256" key="16">
    <source>
        <dbReference type="ARBA" id="ARBA00023316"/>
    </source>
</evidence>
<dbReference type="Proteomes" id="UP000321820">
    <property type="component" value="Chromosome"/>
</dbReference>
<dbReference type="SUPFAM" id="SSF56194">
    <property type="entry name" value="Uridine diphospho-N-Acetylenolpyruvylglucosamine reductase, MurB, C-terminal domain"/>
    <property type="match status" value="1"/>
</dbReference>
<evidence type="ECO:0000256" key="10">
    <source>
        <dbReference type="ARBA" id="ARBA00022827"/>
    </source>
</evidence>
<evidence type="ECO:0000256" key="9">
    <source>
        <dbReference type="ARBA" id="ARBA00022630"/>
    </source>
</evidence>
<gene>
    <name evidence="19" type="primary">murB</name>
    <name evidence="21" type="ORF">FTW19_16505</name>
</gene>
<dbReference type="InterPro" id="IPR036318">
    <property type="entry name" value="FAD-bd_PCMH-like_sf"/>
</dbReference>
<keyword evidence="11 19" id="KW-0521">NADP</keyword>
<comment type="function">
    <text evidence="2 19">Cell wall formation.</text>
</comment>
<evidence type="ECO:0000313" key="21">
    <source>
        <dbReference type="EMBL" id="QEE29456.1"/>
    </source>
</evidence>
<dbReference type="HAMAP" id="MF_00037">
    <property type="entry name" value="MurB"/>
    <property type="match status" value="1"/>
</dbReference>
<feature type="active site" description="Proton donor" evidence="19">
    <location>
        <position position="236"/>
    </location>
</feature>
<dbReference type="OrthoDB" id="9804753at2"/>
<organism evidence="21 22">
    <name type="scientific">Terriglobus albidus</name>
    <dbReference type="NCBI Taxonomy" id="1592106"/>
    <lineage>
        <taxon>Bacteria</taxon>
        <taxon>Pseudomonadati</taxon>
        <taxon>Acidobacteriota</taxon>
        <taxon>Terriglobia</taxon>
        <taxon>Terriglobales</taxon>
        <taxon>Acidobacteriaceae</taxon>
        <taxon>Terriglobus</taxon>
    </lineage>
</organism>
<dbReference type="PANTHER" id="PTHR21071:SF4">
    <property type="entry name" value="UDP-N-ACETYLENOLPYRUVOYLGLUCOSAMINE REDUCTASE"/>
    <property type="match status" value="1"/>
</dbReference>
<sequence>MRIQQNIPLAPYTTLKVGGAARLFVEAGGETEILDALRFAREERIPVFVLGGGSNLLVHDSGFDGLVIRIALKGIAQQGHTLTAAAGEEWDALVQLSAERNLQGIECLAGIPGTVGGTPVQNVGAYGQEVAQTITQVRTIDRATLTPLTFTNAECGFAYRRSRFNHEDIDRYIVTAVSFRLLPGGAPSLAYADLQRAFLRSETPSLMEVATKVRKIRATKGMVLIPGDADTQSAGSFFKNPVVPPAVYEAIADGRASVPHWPAPGGVKLSAAWLLEASGFHKGFTLGQAGLSTKHALALTNRGGATAAEILALRDHLQAAVEARFGIRLEQEPVEP</sequence>
<evidence type="ECO:0000256" key="8">
    <source>
        <dbReference type="ARBA" id="ARBA00022618"/>
    </source>
</evidence>
<keyword evidence="22" id="KW-1185">Reference proteome</keyword>
<evidence type="ECO:0000256" key="19">
    <source>
        <dbReference type="HAMAP-Rule" id="MF_00037"/>
    </source>
</evidence>
<keyword evidence="14 19" id="KW-0560">Oxidoreductase</keyword>
<proteinExistence type="inferred from homology"/>
<evidence type="ECO:0000313" key="22">
    <source>
        <dbReference type="Proteomes" id="UP000321820"/>
    </source>
</evidence>
<name>A0A5B9EHB4_9BACT</name>
<dbReference type="GO" id="GO:0051301">
    <property type="term" value="P:cell division"/>
    <property type="evidence" value="ECO:0007669"/>
    <property type="project" value="UniProtKB-KW"/>
</dbReference>
<dbReference type="Gene3D" id="3.30.465.10">
    <property type="match status" value="1"/>
</dbReference>
<comment type="subcellular location">
    <subcellularLocation>
        <location evidence="3 19">Cytoplasm</location>
    </subcellularLocation>
</comment>
<dbReference type="GO" id="GO:0008360">
    <property type="term" value="P:regulation of cell shape"/>
    <property type="evidence" value="ECO:0007669"/>
    <property type="project" value="UniProtKB-KW"/>
</dbReference>
<keyword evidence="12 19" id="KW-0133">Cell shape</keyword>
<dbReference type="GO" id="GO:0008762">
    <property type="term" value="F:UDP-N-acetylmuramate dehydrogenase activity"/>
    <property type="evidence" value="ECO:0007669"/>
    <property type="project" value="UniProtKB-UniRule"/>
</dbReference>
<protein>
    <recommendedName>
        <fullName evidence="6 19">UDP-N-acetylenolpyruvoylglucosamine reductase</fullName>
        <ecNumber evidence="5 19">1.3.1.98</ecNumber>
    </recommendedName>
    <alternativeName>
        <fullName evidence="17 19">UDP-N-acetylmuramate dehydrogenase</fullName>
    </alternativeName>
</protein>
<dbReference type="Gene3D" id="3.90.78.10">
    <property type="entry name" value="UDP-N-acetylenolpyruvoylglucosamine reductase, C-terminal domain"/>
    <property type="match status" value="1"/>
</dbReference>
<dbReference type="GO" id="GO:0071555">
    <property type="term" value="P:cell wall organization"/>
    <property type="evidence" value="ECO:0007669"/>
    <property type="project" value="UniProtKB-KW"/>
</dbReference>
<evidence type="ECO:0000256" key="6">
    <source>
        <dbReference type="ARBA" id="ARBA00015188"/>
    </source>
</evidence>
<evidence type="ECO:0000256" key="18">
    <source>
        <dbReference type="ARBA" id="ARBA00048914"/>
    </source>
</evidence>
<evidence type="ECO:0000256" key="1">
    <source>
        <dbReference type="ARBA" id="ARBA00001974"/>
    </source>
</evidence>
<comment type="similarity">
    <text evidence="19">Belongs to the MurB family.</text>
</comment>
<comment type="catalytic activity">
    <reaction evidence="18 19">
        <text>UDP-N-acetyl-alpha-D-muramate + NADP(+) = UDP-N-acetyl-3-O-(1-carboxyvinyl)-alpha-D-glucosamine + NADPH + H(+)</text>
        <dbReference type="Rhea" id="RHEA:12248"/>
        <dbReference type="ChEBI" id="CHEBI:15378"/>
        <dbReference type="ChEBI" id="CHEBI:57783"/>
        <dbReference type="ChEBI" id="CHEBI:58349"/>
        <dbReference type="ChEBI" id="CHEBI:68483"/>
        <dbReference type="ChEBI" id="CHEBI:70757"/>
        <dbReference type="EC" id="1.3.1.98"/>
    </reaction>
</comment>
<dbReference type="InterPro" id="IPR016166">
    <property type="entry name" value="FAD-bd_PCMH"/>
</dbReference>
<keyword evidence="16 19" id="KW-0961">Cell wall biogenesis/degradation</keyword>
<reference evidence="21 22" key="1">
    <citation type="submission" date="2019-08" db="EMBL/GenBank/DDBJ databases">
        <title>Complete genome sequence of Terriglobus albidus strain ORNL.</title>
        <authorList>
            <person name="Podar M."/>
        </authorList>
    </citation>
    <scope>NUCLEOTIDE SEQUENCE [LARGE SCALE GENOMIC DNA]</scope>
    <source>
        <strain evidence="21 22">ORNL</strain>
    </source>
</reference>
<evidence type="ECO:0000256" key="7">
    <source>
        <dbReference type="ARBA" id="ARBA00022490"/>
    </source>
</evidence>
<evidence type="ECO:0000256" key="5">
    <source>
        <dbReference type="ARBA" id="ARBA00012518"/>
    </source>
</evidence>
<dbReference type="AlphaFoldDB" id="A0A5B9EHB4"/>
<dbReference type="EC" id="1.3.1.98" evidence="5 19"/>
<dbReference type="GO" id="GO:0005829">
    <property type="term" value="C:cytosol"/>
    <property type="evidence" value="ECO:0007669"/>
    <property type="project" value="TreeGrafter"/>
</dbReference>
<dbReference type="Pfam" id="PF02873">
    <property type="entry name" value="MurB_C"/>
    <property type="match status" value="1"/>
</dbReference>
<dbReference type="GO" id="GO:0009252">
    <property type="term" value="P:peptidoglycan biosynthetic process"/>
    <property type="evidence" value="ECO:0007669"/>
    <property type="project" value="UniProtKB-UniRule"/>
</dbReference>
<evidence type="ECO:0000256" key="13">
    <source>
        <dbReference type="ARBA" id="ARBA00022984"/>
    </source>
</evidence>
<dbReference type="Gene3D" id="3.30.43.10">
    <property type="entry name" value="Uridine Diphospho-n-acetylenolpyruvylglucosamine Reductase, domain 2"/>
    <property type="match status" value="1"/>
</dbReference>
<feature type="active site" evidence="19">
    <location>
        <position position="160"/>
    </location>
</feature>
<keyword evidence="13 19" id="KW-0573">Peptidoglycan synthesis</keyword>
<keyword evidence="9 19" id="KW-0285">Flavoprotein</keyword>
<dbReference type="InterPro" id="IPR016167">
    <property type="entry name" value="FAD-bd_PCMH_sub1"/>
</dbReference>
<evidence type="ECO:0000256" key="4">
    <source>
        <dbReference type="ARBA" id="ARBA00004752"/>
    </source>
</evidence>
<dbReference type="InterPro" id="IPR011601">
    <property type="entry name" value="MurB_C"/>
</dbReference>
<keyword evidence="10 19" id="KW-0274">FAD</keyword>
<evidence type="ECO:0000256" key="15">
    <source>
        <dbReference type="ARBA" id="ARBA00023306"/>
    </source>
</evidence>
<evidence type="ECO:0000256" key="2">
    <source>
        <dbReference type="ARBA" id="ARBA00003921"/>
    </source>
</evidence>
<dbReference type="InterPro" id="IPR003170">
    <property type="entry name" value="MurB"/>
</dbReference>
<dbReference type="NCBIfam" id="NF000755">
    <property type="entry name" value="PRK00046.1"/>
    <property type="match status" value="1"/>
</dbReference>
<dbReference type="UniPathway" id="UPA00219"/>
<evidence type="ECO:0000256" key="12">
    <source>
        <dbReference type="ARBA" id="ARBA00022960"/>
    </source>
</evidence>
<dbReference type="NCBIfam" id="TIGR00179">
    <property type="entry name" value="murB"/>
    <property type="match status" value="1"/>
</dbReference>
<dbReference type="SUPFAM" id="SSF56176">
    <property type="entry name" value="FAD-binding/transporter-associated domain-like"/>
    <property type="match status" value="1"/>
</dbReference>
<dbReference type="InterPro" id="IPR006094">
    <property type="entry name" value="Oxid_FAD_bind_N"/>
</dbReference>
<keyword evidence="15 19" id="KW-0131">Cell cycle</keyword>
<keyword evidence="8 19" id="KW-0132">Cell division</keyword>
<dbReference type="RefSeq" id="WP_147648648.1">
    <property type="nucleotide sequence ID" value="NZ_CP042806.1"/>
</dbReference>
<evidence type="ECO:0000256" key="11">
    <source>
        <dbReference type="ARBA" id="ARBA00022857"/>
    </source>
</evidence>
<feature type="active site" evidence="19">
    <location>
        <position position="332"/>
    </location>
</feature>
<dbReference type="InterPro" id="IPR016169">
    <property type="entry name" value="FAD-bd_PCMH_sub2"/>
</dbReference>
<dbReference type="KEGG" id="talb:FTW19_16505"/>
<evidence type="ECO:0000256" key="17">
    <source>
        <dbReference type="ARBA" id="ARBA00031026"/>
    </source>
</evidence>
<comment type="pathway">
    <text evidence="4 19">Cell wall biogenesis; peptidoglycan biosynthesis.</text>
</comment>
<dbReference type="Pfam" id="PF01565">
    <property type="entry name" value="FAD_binding_4"/>
    <property type="match status" value="1"/>
</dbReference>
<evidence type="ECO:0000256" key="14">
    <source>
        <dbReference type="ARBA" id="ARBA00023002"/>
    </source>
</evidence>
<comment type="cofactor">
    <cofactor evidence="1 19">
        <name>FAD</name>
        <dbReference type="ChEBI" id="CHEBI:57692"/>
    </cofactor>
</comment>
<dbReference type="NCBIfam" id="NF010478">
    <property type="entry name" value="PRK13903.1"/>
    <property type="match status" value="1"/>
</dbReference>
<dbReference type="PROSITE" id="PS51387">
    <property type="entry name" value="FAD_PCMH"/>
    <property type="match status" value="1"/>
</dbReference>
<keyword evidence="7 19" id="KW-0963">Cytoplasm</keyword>
<dbReference type="EMBL" id="CP042806">
    <property type="protein sequence ID" value="QEE29456.1"/>
    <property type="molecule type" value="Genomic_DNA"/>
</dbReference>
<evidence type="ECO:0000256" key="3">
    <source>
        <dbReference type="ARBA" id="ARBA00004496"/>
    </source>
</evidence>
<dbReference type="InterPro" id="IPR036635">
    <property type="entry name" value="MurB_C_sf"/>
</dbReference>
<feature type="domain" description="FAD-binding PCMH-type" evidence="20">
    <location>
        <begin position="16"/>
        <end position="184"/>
    </location>
</feature>
<dbReference type="PANTHER" id="PTHR21071">
    <property type="entry name" value="UDP-N-ACETYLENOLPYRUVOYLGLUCOSAMINE REDUCTASE"/>
    <property type="match status" value="1"/>
</dbReference>
<accession>A0A5B9EHB4</accession>